<dbReference type="Pfam" id="PF00450">
    <property type="entry name" value="Peptidase_S10"/>
    <property type="match status" value="1"/>
</dbReference>
<dbReference type="SMR" id="K7MTJ7"/>
<evidence type="ECO:0000256" key="1">
    <source>
        <dbReference type="ARBA" id="ARBA00009431"/>
    </source>
</evidence>
<evidence type="ECO:0000313" key="2">
    <source>
        <dbReference type="EMBL" id="KRH00258.1"/>
    </source>
</evidence>
<dbReference type="HOGENOM" id="CLU_2390367_0_0_1"/>
<reference evidence="2 3" key="1">
    <citation type="journal article" date="2010" name="Nature">
        <title>Genome sequence of the palaeopolyploid soybean.</title>
        <authorList>
            <person name="Schmutz J."/>
            <person name="Cannon S.B."/>
            <person name="Schlueter J."/>
            <person name="Ma J."/>
            <person name="Mitros T."/>
            <person name="Nelson W."/>
            <person name="Hyten D.L."/>
            <person name="Song Q."/>
            <person name="Thelen J.J."/>
            <person name="Cheng J."/>
            <person name="Xu D."/>
            <person name="Hellsten U."/>
            <person name="May G.D."/>
            <person name="Yu Y."/>
            <person name="Sakurai T."/>
            <person name="Umezawa T."/>
            <person name="Bhattacharyya M.K."/>
            <person name="Sandhu D."/>
            <person name="Valliyodan B."/>
            <person name="Lindquist E."/>
            <person name="Peto M."/>
            <person name="Grant D."/>
            <person name="Shu S."/>
            <person name="Goodstein D."/>
            <person name="Barry K."/>
            <person name="Futrell-Griggs M."/>
            <person name="Abernathy B."/>
            <person name="Du J."/>
            <person name="Tian Z."/>
            <person name="Zhu L."/>
            <person name="Gill N."/>
            <person name="Joshi T."/>
            <person name="Libault M."/>
            <person name="Sethuraman A."/>
            <person name="Zhang X.-C."/>
            <person name="Shinozaki K."/>
            <person name="Nguyen H.T."/>
            <person name="Wing R.A."/>
            <person name="Cregan P."/>
            <person name="Specht J."/>
            <person name="Grimwood J."/>
            <person name="Rokhsar D."/>
            <person name="Stacey G."/>
            <person name="Shoemaker R.C."/>
            <person name="Jackson S.A."/>
        </authorList>
    </citation>
    <scope>NUCLEOTIDE SEQUENCE</scope>
    <source>
        <strain evidence="3">cv. Williams 82</strain>
        <tissue evidence="2">Callus</tissue>
    </source>
</reference>
<dbReference type="EnsemblPlants" id="KRH00258">
    <property type="protein sequence ID" value="KRH00258"/>
    <property type="gene ID" value="GLYMA_18G202200"/>
</dbReference>
<dbReference type="eggNOG" id="KOG1282">
    <property type="taxonomic scope" value="Eukaryota"/>
</dbReference>
<dbReference type="FunFam" id="3.40.50.1820:FF:001043">
    <property type="entry name" value="Serine carboxypeptidase-like 45"/>
    <property type="match status" value="1"/>
</dbReference>
<dbReference type="MEROPS" id="S10.005"/>
<dbReference type="Gene3D" id="3.40.50.1820">
    <property type="entry name" value="alpha/beta hydrolase"/>
    <property type="match status" value="1"/>
</dbReference>
<sequence>MALFYYFVESKTDPASKPLVLWLNGGPGCSSLGVGAFSENGPFRPNGEVLIKNEYSWNKETNMLYLETPVGEGFSYAKGGSSYDFANDETTRNL</sequence>
<dbReference type="EMBL" id="CM000851">
    <property type="protein sequence ID" value="KRH00258.1"/>
    <property type="molecule type" value="Genomic_DNA"/>
</dbReference>
<dbReference type="Gramene" id="KRH00258">
    <property type="protein sequence ID" value="KRH00258"/>
    <property type="gene ID" value="GLYMA_18G202200"/>
</dbReference>
<dbReference type="GO" id="GO:0006508">
    <property type="term" value="P:proteolysis"/>
    <property type="evidence" value="ECO:0007669"/>
    <property type="project" value="InterPro"/>
</dbReference>
<evidence type="ECO:0000313" key="4">
    <source>
        <dbReference type="Proteomes" id="UP000008827"/>
    </source>
</evidence>
<dbReference type="PANTHER" id="PTHR11802:SF123">
    <property type="entry name" value="CARBOXYPEPTIDASE"/>
    <property type="match status" value="1"/>
</dbReference>
<evidence type="ECO:0000313" key="3">
    <source>
        <dbReference type="EnsemblPlants" id="KRH00258"/>
    </source>
</evidence>
<proteinExistence type="inferred from homology"/>
<dbReference type="InterPro" id="IPR001563">
    <property type="entry name" value="Peptidase_S10"/>
</dbReference>
<keyword evidence="4" id="KW-1185">Reference proteome</keyword>
<dbReference type="PRINTS" id="PR00724">
    <property type="entry name" value="CRBOXYPTASEC"/>
</dbReference>
<accession>K7MTJ7</accession>
<protein>
    <submittedName>
        <fullName evidence="2 3">Uncharacterized protein</fullName>
    </submittedName>
</protein>
<dbReference type="GO" id="GO:0004185">
    <property type="term" value="F:serine-type carboxypeptidase activity"/>
    <property type="evidence" value="ECO:0007669"/>
    <property type="project" value="InterPro"/>
</dbReference>
<reference evidence="2" key="3">
    <citation type="submission" date="2018-07" db="EMBL/GenBank/DDBJ databases">
        <title>WGS assembly of Glycine max.</title>
        <authorList>
            <person name="Schmutz J."/>
            <person name="Cannon S."/>
            <person name="Schlueter J."/>
            <person name="Ma J."/>
            <person name="Mitros T."/>
            <person name="Nelson W."/>
            <person name="Hyten D."/>
            <person name="Song Q."/>
            <person name="Thelen J."/>
            <person name="Cheng J."/>
            <person name="Xu D."/>
            <person name="Hellsten U."/>
            <person name="May G."/>
            <person name="Yu Y."/>
            <person name="Sakurai T."/>
            <person name="Umezawa T."/>
            <person name="Bhattacharyya M."/>
            <person name="Sandhu D."/>
            <person name="Valliyodan B."/>
            <person name="Lindquist E."/>
            <person name="Peto M."/>
            <person name="Grant D."/>
            <person name="Shu S."/>
            <person name="Goodstein D."/>
            <person name="Barry K."/>
            <person name="Futrell-Griggs M."/>
            <person name="Abernathy B."/>
            <person name="Du J."/>
            <person name="Tian Z."/>
            <person name="Zhu L."/>
            <person name="Gill N."/>
            <person name="Joshi T."/>
            <person name="Libault M."/>
            <person name="Sethuraman A."/>
            <person name="Zhang X."/>
            <person name="Shinozaki K."/>
            <person name="Nguyen H."/>
            <person name="Wing R."/>
            <person name="Cregan P."/>
            <person name="Specht J."/>
            <person name="Grimwood J."/>
            <person name="Rokhsar D."/>
            <person name="Stacey G."/>
            <person name="Shoemaker R."/>
            <person name="Jackson S."/>
        </authorList>
    </citation>
    <scope>NUCLEOTIDE SEQUENCE</scope>
    <source>
        <tissue evidence="2">Callus</tissue>
    </source>
</reference>
<organism evidence="2">
    <name type="scientific">Glycine max</name>
    <name type="common">Soybean</name>
    <name type="synonym">Glycine hispida</name>
    <dbReference type="NCBI Taxonomy" id="3847"/>
    <lineage>
        <taxon>Eukaryota</taxon>
        <taxon>Viridiplantae</taxon>
        <taxon>Streptophyta</taxon>
        <taxon>Embryophyta</taxon>
        <taxon>Tracheophyta</taxon>
        <taxon>Spermatophyta</taxon>
        <taxon>Magnoliopsida</taxon>
        <taxon>eudicotyledons</taxon>
        <taxon>Gunneridae</taxon>
        <taxon>Pentapetalae</taxon>
        <taxon>rosids</taxon>
        <taxon>fabids</taxon>
        <taxon>Fabales</taxon>
        <taxon>Fabaceae</taxon>
        <taxon>Papilionoideae</taxon>
        <taxon>50 kb inversion clade</taxon>
        <taxon>NPAAA clade</taxon>
        <taxon>indigoferoid/millettioid clade</taxon>
        <taxon>Phaseoleae</taxon>
        <taxon>Glycine</taxon>
        <taxon>Glycine subgen. Soja</taxon>
    </lineage>
</organism>
<dbReference type="AlphaFoldDB" id="K7MTJ7"/>
<dbReference type="Proteomes" id="UP000008827">
    <property type="component" value="Chromosome 18"/>
</dbReference>
<dbReference type="OMA" id="NDELLWT"/>
<dbReference type="InParanoid" id="K7MTJ7"/>
<reference evidence="3" key="2">
    <citation type="submission" date="2018-02" db="UniProtKB">
        <authorList>
            <consortium name="EnsemblPlants"/>
        </authorList>
    </citation>
    <scope>IDENTIFICATION</scope>
    <source>
        <strain evidence="3">Williams 82</strain>
    </source>
</reference>
<dbReference type="PANTHER" id="PTHR11802">
    <property type="entry name" value="SERINE PROTEASE FAMILY S10 SERINE CARBOXYPEPTIDASE"/>
    <property type="match status" value="1"/>
</dbReference>
<gene>
    <name evidence="2" type="ORF">GLYMA_18G202200</name>
</gene>
<dbReference type="SUPFAM" id="SSF53474">
    <property type="entry name" value="alpha/beta-Hydrolases"/>
    <property type="match status" value="1"/>
</dbReference>
<dbReference type="InterPro" id="IPR029058">
    <property type="entry name" value="AB_hydrolase_fold"/>
</dbReference>
<name>K7MTJ7_SOYBN</name>
<dbReference type="PaxDb" id="3847-GLYMA18G43165.1"/>
<comment type="similarity">
    <text evidence="1">Belongs to the peptidase S10 family.</text>
</comment>
<dbReference type="STRING" id="3847.K7MTJ7"/>